<feature type="binding site" evidence="9">
    <location>
        <position position="420"/>
    </location>
    <ligand>
        <name>substrate</name>
    </ligand>
</feature>
<evidence type="ECO:0000313" key="12">
    <source>
        <dbReference type="Proteomes" id="UP000289411"/>
    </source>
</evidence>
<comment type="cofactor">
    <cofactor evidence="1">
        <name>FAD</name>
        <dbReference type="ChEBI" id="CHEBI:57692"/>
    </cofactor>
</comment>
<dbReference type="Proteomes" id="UP000289411">
    <property type="component" value="Unassembled WGS sequence"/>
</dbReference>
<accession>A0A4Q2RHP7</accession>
<name>A0A4Q2RHP7_9HYPH</name>
<dbReference type="PRINTS" id="PR00757">
    <property type="entry name" value="AMINEOXDASEF"/>
</dbReference>
<dbReference type="InterPro" id="IPR001613">
    <property type="entry name" value="Flavin_amine_oxidase"/>
</dbReference>
<feature type="binding site" evidence="9">
    <location>
        <position position="504"/>
    </location>
    <ligand>
        <name>FAD</name>
        <dbReference type="ChEBI" id="CHEBI:57692"/>
    </ligand>
</feature>
<dbReference type="Gene3D" id="3.50.50.60">
    <property type="entry name" value="FAD/NAD(P)-binding domain"/>
    <property type="match status" value="1"/>
</dbReference>
<evidence type="ECO:0000256" key="5">
    <source>
        <dbReference type="ARBA" id="ARBA00017871"/>
    </source>
</evidence>
<evidence type="ECO:0000256" key="2">
    <source>
        <dbReference type="ARBA" id="ARBA00004814"/>
    </source>
</evidence>
<proteinExistence type="inferred from homology"/>
<dbReference type="EMBL" id="QYBC01000004">
    <property type="protein sequence ID" value="RYB06264.1"/>
    <property type="molecule type" value="Genomic_DNA"/>
</dbReference>
<evidence type="ECO:0000256" key="6">
    <source>
        <dbReference type="ARBA" id="ARBA00023002"/>
    </source>
</evidence>
<keyword evidence="7" id="KW-0073">Auxin biosynthesis</keyword>
<comment type="similarity">
    <text evidence="3">Belongs to the tryptophan 2-monooxygenase family.</text>
</comment>
<dbReference type="PROSITE" id="PS51318">
    <property type="entry name" value="TAT"/>
    <property type="match status" value="1"/>
</dbReference>
<dbReference type="InterPro" id="IPR050281">
    <property type="entry name" value="Flavin_monoamine_oxidase"/>
</dbReference>
<comment type="pathway">
    <text evidence="2">Plant hormone metabolism; auxin biosynthesis.</text>
</comment>
<evidence type="ECO:0000256" key="7">
    <source>
        <dbReference type="ARBA" id="ARBA00023070"/>
    </source>
</evidence>
<evidence type="ECO:0000256" key="1">
    <source>
        <dbReference type="ARBA" id="ARBA00001974"/>
    </source>
</evidence>
<dbReference type="SUPFAM" id="SSF54373">
    <property type="entry name" value="FAD-linked reductases, C-terminal domain"/>
    <property type="match status" value="1"/>
</dbReference>
<dbReference type="Gene3D" id="1.10.405.10">
    <property type="entry name" value="Guanine Nucleotide Dissociation Inhibitor, domain 1"/>
    <property type="match status" value="1"/>
</dbReference>
<reference evidence="11 12" key="1">
    <citation type="submission" date="2018-09" db="EMBL/GenBank/DDBJ databases">
        <authorList>
            <person name="Grouzdev D.S."/>
            <person name="Krutkina M.S."/>
        </authorList>
    </citation>
    <scope>NUCLEOTIDE SEQUENCE [LARGE SCALE GENOMIC DNA]</scope>
    <source>
        <strain evidence="11 12">RmlP001</strain>
    </source>
</reference>
<dbReference type="InterPro" id="IPR006311">
    <property type="entry name" value="TAT_signal"/>
</dbReference>
<keyword evidence="12" id="KW-1185">Reference proteome</keyword>
<dbReference type="Pfam" id="PF01593">
    <property type="entry name" value="Amino_oxidase"/>
    <property type="match status" value="1"/>
</dbReference>
<comment type="caution">
    <text evidence="11">The sequence shown here is derived from an EMBL/GenBank/DDBJ whole genome shotgun (WGS) entry which is preliminary data.</text>
</comment>
<protein>
    <recommendedName>
        <fullName evidence="5">Tryptophan 2-monooxygenase</fullName>
        <ecNumber evidence="4">1.13.12.3</ecNumber>
    </recommendedName>
</protein>
<organism evidence="11 12">
    <name type="scientific">Lichenibacterium ramalinae</name>
    <dbReference type="NCBI Taxonomy" id="2316527"/>
    <lineage>
        <taxon>Bacteria</taxon>
        <taxon>Pseudomonadati</taxon>
        <taxon>Pseudomonadota</taxon>
        <taxon>Alphaproteobacteria</taxon>
        <taxon>Hyphomicrobiales</taxon>
        <taxon>Lichenihabitantaceae</taxon>
        <taxon>Lichenibacterium</taxon>
    </lineage>
</organism>
<sequence>MSIRSEPAVARTPSMSLLQAAAAAVARSHGVAEVADLADQPRRRLLKGAAGFGAAAALGLRPSAGAAAGTPAGTGARVAVVGAGLAGLTAAYRLKQAGFDPVVFEGNTRLGGRCYTARDAFRGGQIAEHGGEFIDTDHYPIRQLAKDLGLTLYDVLAAQPPGAIPVYRFNGERYTLADATRDFGPLYQSLKGQSAAIGSGYNYRYSTAAAKRFDAMTLRQWIAATVPGGLTSKLGQLIDNAFTEENGADTDRQSALNAIGTLADDPRDGFDLYYTDSDQRFRVLGGNDQIPTLLGRALGAAVRTGTALTAVRQRGDGKVWLTLARDGAVTDAAFDRIVLALPFSVMRAAVDLSGAGFSDLKRRSIETLGMGASVKFQLQFERRLWNDLGCNGEIRRVSPAFQTTWDATRGQGGQQGVMNFWSGGSQAAFDAGVPDRHALARLCLAGADEILPGLPRLWNGLSTLDVWSRNPWSLGSYSFYPPGYQTSLLGVEGIPEGNVFFAGEHTWAQAGYLNAGVASGDRAANQIRASLAA</sequence>
<reference evidence="11 12" key="2">
    <citation type="submission" date="2019-02" db="EMBL/GenBank/DDBJ databases">
        <title>'Lichenibacterium ramalinii' gen. nov. sp. nov., 'Lichenibacterium minor' gen. nov. sp. nov.</title>
        <authorList>
            <person name="Pankratov T."/>
        </authorList>
    </citation>
    <scope>NUCLEOTIDE SEQUENCE [LARGE SCALE GENOMIC DNA]</scope>
    <source>
        <strain evidence="11 12">RmlP001</strain>
    </source>
</reference>
<evidence type="ECO:0000256" key="8">
    <source>
        <dbReference type="ARBA" id="ARBA00047321"/>
    </source>
</evidence>
<evidence type="ECO:0000256" key="4">
    <source>
        <dbReference type="ARBA" id="ARBA00012535"/>
    </source>
</evidence>
<dbReference type="InterPro" id="IPR036188">
    <property type="entry name" value="FAD/NAD-bd_sf"/>
</dbReference>
<dbReference type="PANTHER" id="PTHR10742">
    <property type="entry name" value="FLAVIN MONOAMINE OXIDASE"/>
    <property type="match status" value="1"/>
</dbReference>
<dbReference type="PANTHER" id="PTHR10742:SF410">
    <property type="entry name" value="LYSINE-SPECIFIC HISTONE DEMETHYLASE 2"/>
    <property type="match status" value="1"/>
</dbReference>
<keyword evidence="6" id="KW-0560">Oxidoreductase</keyword>
<comment type="catalytic activity">
    <reaction evidence="8">
        <text>L-tryptophan + O2 = indole-3-acetamide + CO2 + H2O</text>
        <dbReference type="Rhea" id="RHEA:16165"/>
        <dbReference type="ChEBI" id="CHEBI:15377"/>
        <dbReference type="ChEBI" id="CHEBI:15379"/>
        <dbReference type="ChEBI" id="CHEBI:16031"/>
        <dbReference type="ChEBI" id="CHEBI:16526"/>
        <dbReference type="ChEBI" id="CHEBI:57912"/>
        <dbReference type="EC" id="1.13.12.3"/>
    </reaction>
</comment>
<dbReference type="GO" id="GO:0050361">
    <property type="term" value="F:tryptophan 2-monooxygenase activity"/>
    <property type="evidence" value="ECO:0007669"/>
    <property type="project" value="UniProtKB-EC"/>
</dbReference>
<dbReference type="OrthoDB" id="337830at2"/>
<dbReference type="InterPro" id="IPR002937">
    <property type="entry name" value="Amino_oxidase"/>
</dbReference>
<dbReference type="GO" id="GO:0009851">
    <property type="term" value="P:auxin biosynthetic process"/>
    <property type="evidence" value="ECO:0007669"/>
    <property type="project" value="UniProtKB-KW"/>
</dbReference>
<evidence type="ECO:0000256" key="9">
    <source>
        <dbReference type="PIRSR" id="PIRSR601613-1"/>
    </source>
</evidence>
<evidence type="ECO:0000313" key="11">
    <source>
        <dbReference type="EMBL" id="RYB06264.1"/>
    </source>
</evidence>
<dbReference type="AlphaFoldDB" id="A0A4Q2RHP7"/>
<feature type="domain" description="Amine oxidase" evidence="10">
    <location>
        <begin position="85"/>
        <end position="527"/>
    </location>
</feature>
<evidence type="ECO:0000259" key="10">
    <source>
        <dbReference type="Pfam" id="PF01593"/>
    </source>
</evidence>
<evidence type="ECO:0000256" key="3">
    <source>
        <dbReference type="ARBA" id="ARBA00005833"/>
    </source>
</evidence>
<gene>
    <name evidence="11" type="ORF">D3272_05740</name>
</gene>
<dbReference type="Gene3D" id="3.90.660.10">
    <property type="match status" value="1"/>
</dbReference>
<dbReference type="SUPFAM" id="SSF51905">
    <property type="entry name" value="FAD/NAD(P)-binding domain"/>
    <property type="match status" value="1"/>
</dbReference>
<dbReference type="EC" id="1.13.12.3" evidence="4"/>